<dbReference type="Proteomes" id="UP000887159">
    <property type="component" value="Unassembled WGS sequence"/>
</dbReference>
<keyword evidence="2" id="KW-1185">Reference proteome</keyword>
<proteinExistence type="predicted"/>
<dbReference type="AlphaFoldDB" id="A0A8X6SK20"/>
<dbReference type="Gene3D" id="3.30.420.10">
    <property type="entry name" value="Ribonuclease H-like superfamily/Ribonuclease H"/>
    <property type="match status" value="1"/>
</dbReference>
<accession>A0A8X6SK20</accession>
<protein>
    <submittedName>
        <fullName evidence="1">Transposable element Tcb1 transposase</fullName>
    </submittedName>
</protein>
<dbReference type="EMBL" id="BMAU01021318">
    <property type="protein sequence ID" value="GFY12895.1"/>
    <property type="molecule type" value="Genomic_DNA"/>
</dbReference>
<evidence type="ECO:0000313" key="1">
    <source>
        <dbReference type="EMBL" id="GFY12895.1"/>
    </source>
</evidence>
<evidence type="ECO:0000313" key="2">
    <source>
        <dbReference type="Proteomes" id="UP000887159"/>
    </source>
</evidence>
<gene>
    <name evidence="1" type="primary">X975_20939</name>
    <name evidence="1" type="ORF">TNCV_3074551</name>
</gene>
<dbReference type="InterPro" id="IPR036397">
    <property type="entry name" value="RNaseH_sf"/>
</dbReference>
<sequence length="170" mass="18754">MSAVGIGHLHIIDGTLNVIKYIDTILEPKFLPSIRDLFTNNASFIFQQDSAHCHTVKPLYTEGAFNGLFDFSITSKATSGERDFSSQPETDESHLVRDHDCDTGAPNQQLRYGFALLSTSVDSHYHPTTERQICKAHVAFSESSPSISTGCHSTYSVALMVPTSKKSTRK</sequence>
<reference evidence="1" key="1">
    <citation type="submission" date="2020-08" db="EMBL/GenBank/DDBJ databases">
        <title>Multicomponent nature underlies the extraordinary mechanical properties of spider dragline silk.</title>
        <authorList>
            <person name="Kono N."/>
            <person name="Nakamura H."/>
            <person name="Mori M."/>
            <person name="Yoshida Y."/>
            <person name="Ohtoshi R."/>
            <person name="Malay A.D."/>
            <person name="Moran D.A.P."/>
            <person name="Tomita M."/>
            <person name="Numata K."/>
            <person name="Arakawa K."/>
        </authorList>
    </citation>
    <scope>NUCLEOTIDE SEQUENCE</scope>
</reference>
<name>A0A8X6SK20_TRICX</name>
<organism evidence="1 2">
    <name type="scientific">Trichonephila clavipes</name>
    <name type="common">Golden silk orbweaver</name>
    <name type="synonym">Nephila clavipes</name>
    <dbReference type="NCBI Taxonomy" id="2585209"/>
    <lineage>
        <taxon>Eukaryota</taxon>
        <taxon>Metazoa</taxon>
        <taxon>Ecdysozoa</taxon>
        <taxon>Arthropoda</taxon>
        <taxon>Chelicerata</taxon>
        <taxon>Arachnida</taxon>
        <taxon>Araneae</taxon>
        <taxon>Araneomorphae</taxon>
        <taxon>Entelegynae</taxon>
        <taxon>Araneoidea</taxon>
        <taxon>Nephilidae</taxon>
        <taxon>Trichonephila</taxon>
    </lineage>
</organism>
<comment type="caution">
    <text evidence="1">The sequence shown here is derived from an EMBL/GenBank/DDBJ whole genome shotgun (WGS) entry which is preliminary data.</text>
</comment>
<dbReference type="GO" id="GO:0003676">
    <property type="term" value="F:nucleic acid binding"/>
    <property type="evidence" value="ECO:0007669"/>
    <property type="project" value="InterPro"/>
</dbReference>